<evidence type="ECO:0000256" key="4">
    <source>
        <dbReference type="ARBA" id="ARBA00023163"/>
    </source>
</evidence>
<dbReference type="InterPro" id="IPR001138">
    <property type="entry name" value="Zn2Cys6_DnaBD"/>
</dbReference>
<dbReference type="Gene3D" id="3.40.50.720">
    <property type="entry name" value="NAD(P)-binding Rossmann-like Domain"/>
    <property type="match status" value="1"/>
</dbReference>
<dbReference type="PROSITE" id="PS00463">
    <property type="entry name" value="ZN2_CY6_FUNGAL_1"/>
    <property type="match status" value="1"/>
</dbReference>
<dbReference type="PANTHER" id="PTHR47431:SF4">
    <property type="entry name" value="ZN(II)2CYS6 TRANSCRIPTION FACTOR (EUROFUNG)"/>
    <property type="match status" value="1"/>
</dbReference>
<evidence type="ECO:0000256" key="2">
    <source>
        <dbReference type="ARBA" id="ARBA00023015"/>
    </source>
</evidence>
<comment type="caution">
    <text evidence="8">The sequence shown here is derived from an EMBL/GenBank/DDBJ whole genome shotgun (WGS) entry which is preliminary data.</text>
</comment>
<dbReference type="Pfam" id="PF04082">
    <property type="entry name" value="Fungal_trans"/>
    <property type="match status" value="1"/>
</dbReference>
<keyword evidence="5" id="KW-0539">Nucleus</keyword>
<keyword evidence="1" id="KW-0479">Metal-binding</keyword>
<evidence type="ECO:0000256" key="1">
    <source>
        <dbReference type="ARBA" id="ARBA00022723"/>
    </source>
</evidence>
<dbReference type="GO" id="GO:0006351">
    <property type="term" value="P:DNA-templated transcription"/>
    <property type="evidence" value="ECO:0007669"/>
    <property type="project" value="InterPro"/>
</dbReference>
<sequence length="1068" mass="117299">MDLAQSPAPSRKATVKRVSLACVACRGAHVKCNGKRPCERCSLEGTECLYAPSRRGGLNRAALVARRNLVVAVPSTTFAPTENASASSGGDPRKTRDYLPTEEWNGQHLDDTLGSHVASPAKDPLIHLYYRHFHKFHPLAVPLAHLERLLIAGTTKLDFHPLLALMRYIGSLYSRSVNSNELKAIAADAILEQLSQTPPSPVMAQCYLLQSISLHWCDERERAQDSMDTAIRIALRLSMNQADFALTHGEGDPVIEESWRRTWWQIYIIDAHYAAIRHAMTFPTSDVDTTMELPCEEEQYESGIIPTPRTLAEFDAREFASDDLVFSSFAYLIGAVRGIASAISRFLTSVANTSDSSSILEAVDAAIDGWLLLLPESKRIAVFASGETDEHMFQAHMAIHAATVGFHRPLSELPYDSLEYSSCCSAAPPEVSPSLEQSFRGIHTTRCLRSTDCLVQLLSISSKPAYHTPFTVCMVSSVVLAHLSACRLLFQGQKLAVARDQIRMCIGCLRPFAGVWPLASRSLCEVQTVAREVLGLNHPHQRHRLVDSELATVGMHQHSMLATETLDSFTDYLNLDDGQEHYQFCGTASVRRVRINSVSLVGVLNQNAEASYRLLTDIERRILACRECRDPLLYPGNHKDTQTGAPEALQYPKDNSAPEKPNQTSSDAIQALPHPGLSGTRDPTNAMSGLPTPASTSKSTISVLLLGATGSLGSRILGALLERPCVDVTVVVRNRDKLNSILSLRENLYQQTPEPDAVSSPQRQLSIIEGNAADSNLLARVMRENSTRVLVNAAGHAPMFSRRGSRSVPGEDSEALNSDNEVARIVRASVDAVEAVAKPAEACAADKRVRGWFIGGMLLLDFPEAHDGSAKHRTAEKDPRALDNYLPLYLHHRPLECILRSSKHLDWTLVCPAKMIPRPRRSHPPSPSLAIASDDAWCGTEHKDPQTRSSPATLLASADVPPKWTVWPSLRMLPWGIGPLLEIIANSARYTVTFEDVAEFIVDGIVCEYELQRREKQVVPNKHHVDHDQPAALEQAVGPNGEREAAEDTCPNGVWINKKIGLVASGNP</sequence>
<dbReference type="AlphaFoldDB" id="A0A178ZZP7"/>
<dbReference type="InterPro" id="IPR036291">
    <property type="entry name" value="NAD(P)-bd_dom_sf"/>
</dbReference>
<protein>
    <recommendedName>
        <fullName evidence="7">Zn(2)-C6 fungal-type domain-containing protein</fullName>
    </recommendedName>
</protein>
<evidence type="ECO:0000313" key="9">
    <source>
        <dbReference type="Proteomes" id="UP000078343"/>
    </source>
</evidence>
<name>A0A178ZZP7_9EURO</name>
<reference evidence="8 9" key="1">
    <citation type="submission" date="2016-04" db="EMBL/GenBank/DDBJ databases">
        <title>Draft genome of Fonsecaea erecta CBS 125763.</title>
        <authorList>
            <person name="Weiss V.A."/>
            <person name="Vicente V.A."/>
            <person name="Raittz R.T."/>
            <person name="Moreno L.F."/>
            <person name="De Souza E.M."/>
            <person name="Pedrosa F.O."/>
            <person name="Steffens M.B."/>
            <person name="Faoro H."/>
            <person name="Tadra-Sfeir M.Z."/>
            <person name="Najafzadeh M.J."/>
            <person name="Felipe M.S."/>
            <person name="Teixeira M."/>
            <person name="Sun J."/>
            <person name="Xi L."/>
            <person name="Gomes R."/>
            <person name="De Azevedo C.M."/>
            <person name="Salgado C.G."/>
            <person name="Da Silva M.B."/>
            <person name="Nascimento M.F."/>
            <person name="Queiroz-Telles F."/>
            <person name="Attili D.S."/>
            <person name="Gorbushina A."/>
        </authorList>
    </citation>
    <scope>NUCLEOTIDE SEQUENCE [LARGE SCALE GENOMIC DNA]</scope>
    <source>
        <strain evidence="8 9">CBS 125763</strain>
    </source>
</reference>
<dbReference type="GO" id="GO:0003677">
    <property type="term" value="F:DNA binding"/>
    <property type="evidence" value="ECO:0007669"/>
    <property type="project" value="UniProtKB-KW"/>
</dbReference>
<evidence type="ECO:0000256" key="5">
    <source>
        <dbReference type="ARBA" id="ARBA00023242"/>
    </source>
</evidence>
<dbReference type="GO" id="GO:0008270">
    <property type="term" value="F:zinc ion binding"/>
    <property type="evidence" value="ECO:0007669"/>
    <property type="project" value="InterPro"/>
</dbReference>
<feature type="region of interest" description="Disordered" evidence="6">
    <location>
        <begin position="634"/>
        <end position="696"/>
    </location>
</feature>
<dbReference type="GeneID" id="30005369"/>
<evidence type="ECO:0000259" key="7">
    <source>
        <dbReference type="PROSITE" id="PS50048"/>
    </source>
</evidence>
<dbReference type="RefSeq" id="XP_018698594.1">
    <property type="nucleotide sequence ID" value="XM_018832715.1"/>
</dbReference>
<keyword evidence="2" id="KW-0805">Transcription regulation</keyword>
<proteinExistence type="predicted"/>
<organism evidence="8 9">
    <name type="scientific">Fonsecaea erecta</name>
    <dbReference type="NCBI Taxonomy" id="1367422"/>
    <lineage>
        <taxon>Eukaryota</taxon>
        <taxon>Fungi</taxon>
        <taxon>Dikarya</taxon>
        <taxon>Ascomycota</taxon>
        <taxon>Pezizomycotina</taxon>
        <taxon>Eurotiomycetes</taxon>
        <taxon>Chaetothyriomycetidae</taxon>
        <taxon>Chaetothyriales</taxon>
        <taxon>Herpotrichiellaceae</taxon>
        <taxon>Fonsecaea</taxon>
    </lineage>
</organism>
<feature type="region of interest" description="Disordered" evidence="6">
    <location>
        <begin position="80"/>
        <end position="99"/>
    </location>
</feature>
<gene>
    <name evidence="8" type="ORF">AYL99_01199</name>
</gene>
<dbReference type="STRING" id="1367422.A0A178ZZP7"/>
<evidence type="ECO:0000256" key="3">
    <source>
        <dbReference type="ARBA" id="ARBA00023125"/>
    </source>
</evidence>
<dbReference type="Gene3D" id="4.10.240.10">
    <property type="entry name" value="Zn(2)-C6 fungal-type DNA-binding domain"/>
    <property type="match status" value="1"/>
</dbReference>
<dbReference type="PROSITE" id="PS50048">
    <property type="entry name" value="ZN2_CY6_FUNGAL_2"/>
    <property type="match status" value="1"/>
</dbReference>
<dbReference type="SUPFAM" id="SSF51735">
    <property type="entry name" value="NAD(P)-binding Rossmann-fold domains"/>
    <property type="match status" value="1"/>
</dbReference>
<feature type="domain" description="Zn(2)-C6 fungal-type" evidence="7">
    <location>
        <begin position="21"/>
        <end position="50"/>
    </location>
</feature>
<feature type="compositionally biased region" description="Polar residues" evidence="6">
    <location>
        <begin position="681"/>
        <end position="696"/>
    </location>
</feature>
<dbReference type="Pfam" id="PF00172">
    <property type="entry name" value="Zn_clus"/>
    <property type="match status" value="1"/>
</dbReference>
<dbReference type="GO" id="GO:0000981">
    <property type="term" value="F:DNA-binding transcription factor activity, RNA polymerase II-specific"/>
    <property type="evidence" value="ECO:0007669"/>
    <property type="project" value="InterPro"/>
</dbReference>
<dbReference type="SMART" id="SM00066">
    <property type="entry name" value="GAL4"/>
    <property type="match status" value="1"/>
</dbReference>
<accession>A0A178ZZP7</accession>
<dbReference type="Proteomes" id="UP000078343">
    <property type="component" value="Unassembled WGS sequence"/>
</dbReference>
<evidence type="ECO:0000313" key="8">
    <source>
        <dbReference type="EMBL" id="OAP65227.1"/>
    </source>
</evidence>
<dbReference type="PANTHER" id="PTHR47431">
    <property type="entry name" value="ZN(II)2CYS6 TRANSCRIPTION FACTOR (EUROFUNG)-RELATED"/>
    <property type="match status" value="1"/>
</dbReference>
<dbReference type="EMBL" id="LVYI01000001">
    <property type="protein sequence ID" value="OAP65227.1"/>
    <property type="molecule type" value="Genomic_DNA"/>
</dbReference>
<dbReference type="CDD" id="cd12148">
    <property type="entry name" value="fungal_TF_MHR"/>
    <property type="match status" value="1"/>
</dbReference>
<dbReference type="InterPro" id="IPR036864">
    <property type="entry name" value="Zn2-C6_fun-type_DNA-bd_sf"/>
</dbReference>
<dbReference type="CDD" id="cd00067">
    <property type="entry name" value="GAL4"/>
    <property type="match status" value="1"/>
</dbReference>
<keyword evidence="4" id="KW-0804">Transcription</keyword>
<evidence type="ECO:0000256" key="6">
    <source>
        <dbReference type="SAM" id="MobiDB-lite"/>
    </source>
</evidence>
<dbReference type="OrthoDB" id="2399539at2759"/>
<dbReference type="SUPFAM" id="SSF57701">
    <property type="entry name" value="Zn2/Cys6 DNA-binding domain"/>
    <property type="match status" value="1"/>
</dbReference>
<keyword evidence="3" id="KW-0238">DNA-binding</keyword>
<keyword evidence="9" id="KW-1185">Reference proteome</keyword>
<dbReference type="InterPro" id="IPR007219">
    <property type="entry name" value="XnlR_reg_dom"/>
</dbReference>